<evidence type="ECO:0000256" key="11">
    <source>
        <dbReference type="ARBA" id="ARBA00030215"/>
    </source>
</evidence>
<evidence type="ECO:0000256" key="14">
    <source>
        <dbReference type="RuleBase" id="RU003656"/>
    </source>
</evidence>
<evidence type="ECO:0000259" key="17">
    <source>
        <dbReference type="Pfam" id="PF02823"/>
    </source>
</evidence>
<dbReference type="HAMAP" id="MF_00530">
    <property type="entry name" value="ATP_synth_epsil_bac"/>
    <property type="match status" value="1"/>
</dbReference>
<feature type="domain" description="ATP synthase epsilon subunit C-terminal" evidence="16">
    <location>
        <begin position="88"/>
        <end position="133"/>
    </location>
</feature>
<evidence type="ECO:0000256" key="2">
    <source>
        <dbReference type="ARBA" id="ARBA00004202"/>
    </source>
</evidence>
<evidence type="ECO:0000259" key="16">
    <source>
        <dbReference type="Pfam" id="PF00401"/>
    </source>
</evidence>
<evidence type="ECO:0000256" key="15">
    <source>
        <dbReference type="SAM" id="Coils"/>
    </source>
</evidence>
<feature type="domain" description="ATP synthase F1 complex delta/epsilon subunit N-terminal" evidence="17">
    <location>
        <begin position="5"/>
        <end position="83"/>
    </location>
</feature>
<dbReference type="SUPFAM" id="SSF51344">
    <property type="entry name" value="Epsilon subunit of F1F0-ATP synthase N-terminal domain"/>
    <property type="match status" value="1"/>
</dbReference>
<dbReference type="InterPro" id="IPR020547">
    <property type="entry name" value="ATP_synth_F1_esu_C"/>
</dbReference>
<evidence type="ECO:0000256" key="9">
    <source>
        <dbReference type="ARBA" id="ARBA00023196"/>
    </source>
</evidence>
<dbReference type="OrthoDB" id="9804110at2"/>
<dbReference type="SUPFAM" id="SSF46604">
    <property type="entry name" value="Epsilon subunit of F1F0-ATP synthase C-terminal domain"/>
    <property type="match status" value="1"/>
</dbReference>
<evidence type="ECO:0000256" key="4">
    <source>
        <dbReference type="ARBA" id="ARBA00014480"/>
    </source>
</evidence>
<sequence length="135" mass="14844">MNTLALNIVTPNGSVYSTEQAELVVLQTEGGEMGIMAGHIPTVAPLKIGAVRVTIDKKVEYIAVTEGFAEINGSSVAVLVQAAEESDAINVERAQQSLRRAQERLEQDKKENIDHHRAERALHRAINRLDVAKYR</sequence>
<evidence type="ECO:0000313" key="18">
    <source>
        <dbReference type="EMBL" id="TDL95393.1"/>
    </source>
</evidence>
<keyword evidence="7 13" id="KW-0406">Ion transport</keyword>
<dbReference type="PANTHER" id="PTHR13822:SF10">
    <property type="entry name" value="ATP SYNTHASE EPSILON CHAIN, CHLOROPLASTIC"/>
    <property type="match status" value="1"/>
</dbReference>
<dbReference type="Pfam" id="PF00401">
    <property type="entry name" value="ATP-synt_DE"/>
    <property type="match status" value="1"/>
</dbReference>
<dbReference type="CDD" id="cd12152">
    <property type="entry name" value="F1-ATPase_delta"/>
    <property type="match status" value="1"/>
</dbReference>
<comment type="caution">
    <text evidence="18">The sequence shown here is derived from an EMBL/GenBank/DDBJ whole genome shotgun (WGS) entry which is preliminary data.</text>
</comment>
<feature type="coiled-coil region" evidence="15">
    <location>
        <begin position="88"/>
        <end position="118"/>
    </location>
</feature>
<dbReference type="PANTHER" id="PTHR13822">
    <property type="entry name" value="ATP SYNTHASE DELTA/EPSILON CHAIN"/>
    <property type="match status" value="1"/>
</dbReference>
<dbReference type="Gene3D" id="1.20.5.440">
    <property type="entry name" value="ATP synthase delta/epsilon subunit, C-terminal domain"/>
    <property type="match status" value="1"/>
</dbReference>
<reference evidence="18 19" key="1">
    <citation type="submission" date="2019-01" db="EMBL/GenBank/DDBJ databases">
        <title>Draft genome sequences of the type strains of six Macrococcus species.</title>
        <authorList>
            <person name="Mazhar S."/>
            <person name="Altermann E."/>
            <person name="Hill C."/>
            <person name="Mcauliffe O."/>
        </authorList>
    </citation>
    <scope>NUCLEOTIDE SEQUENCE [LARGE SCALE GENOMIC DNA]</scope>
    <source>
        <strain evidence="18 19">ATCC 51828</strain>
    </source>
</reference>
<dbReference type="NCBIfam" id="NF001846">
    <property type="entry name" value="PRK00571.1-3"/>
    <property type="match status" value="1"/>
</dbReference>
<protein>
    <recommendedName>
        <fullName evidence="4 13">ATP synthase epsilon chain</fullName>
    </recommendedName>
    <alternativeName>
        <fullName evidence="12 13">ATP synthase F1 sector epsilon subunit</fullName>
    </alternativeName>
    <alternativeName>
        <fullName evidence="11 13">F-ATPase epsilon subunit</fullName>
    </alternativeName>
</protein>
<dbReference type="RefSeq" id="WP_133418437.1">
    <property type="nucleotide sequence ID" value="NZ_SCWD01000007.1"/>
</dbReference>
<evidence type="ECO:0000256" key="8">
    <source>
        <dbReference type="ARBA" id="ARBA00023136"/>
    </source>
</evidence>
<comment type="subunit">
    <text evidence="13 14">F-type ATPases have 2 components, CF(1) - the catalytic core - and CF(0) - the membrane proton channel. CF(1) has five subunits: alpha(3), beta(3), gamma(1), delta(1), epsilon(1). CF(0) has three main subunits: a, b and c.</text>
</comment>
<keyword evidence="10 13" id="KW-0066">ATP synthesis</keyword>
<evidence type="ECO:0000256" key="1">
    <source>
        <dbReference type="ARBA" id="ARBA00003543"/>
    </source>
</evidence>
<comment type="subcellular location">
    <subcellularLocation>
        <location evidence="2 13">Cell membrane</location>
        <topology evidence="2 13">Peripheral membrane protein</topology>
    </subcellularLocation>
</comment>
<evidence type="ECO:0000256" key="12">
    <source>
        <dbReference type="ARBA" id="ARBA00031795"/>
    </source>
</evidence>
<keyword evidence="5 13" id="KW-0813">Transport</keyword>
<dbReference type="InterPro" id="IPR020546">
    <property type="entry name" value="ATP_synth_F1_dsu/esu_N"/>
</dbReference>
<dbReference type="NCBIfam" id="TIGR01216">
    <property type="entry name" value="ATP_synt_epsi"/>
    <property type="match status" value="1"/>
</dbReference>
<keyword evidence="13" id="KW-1003">Cell membrane</keyword>
<dbReference type="GO" id="GO:0045259">
    <property type="term" value="C:proton-transporting ATP synthase complex"/>
    <property type="evidence" value="ECO:0007669"/>
    <property type="project" value="UniProtKB-KW"/>
</dbReference>
<dbReference type="GO" id="GO:0005524">
    <property type="term" value="F:ATP binding"/>
    <property type="evidence" value="ECO:0007669"/>
    <property type="project" value="UniProtKB-UniRule"/>
</dbReference>
<keyword evidence="8 13" id="KW-0472">Membrane</keyword>
<comment type="function">
    <text evidence="1 13">Produces ATP from ADP in the presence of a proton gradient across the membrane.</text>
</comment>
<evidence type="ECO:0000256" key="10">
    <source>
        <dbReference type="ARBA" id="ARBA00023310"/>
    </source>
</evidence>
<keyword evidence="6 13" id="KW-0375">Hydrogen ion transport</keyword>
<dbReference type="GO" id="GO:0005886">
    <property type="term" value="C:plasma membrane"/>
    <property type="evidence" value="ECO:0007669"/>
    <property type="project" value="UniProtKB-SubCell"/>
</dbReference>
<evidence type="ECO:0000256" key="3">
    <source>
        <dbReference type="ARBA" id="ARBA00005712"/>
    </source>
</evidence>
<proteinExistence type="inferred from homology"/>
<evidence type="ECO:0000256" key="13">
    <source>
        <dbReference type="HAMAP-Rule" id="MF_00530"/>
    </source>
</evidence>
<evidence type="ECO:0000313" key="19">
    <source>
        <dbReference type="Proteomes" id="UP000295280"/>
    </source>
</evidence>
<dbReference type="GO" id="GO:0046933">
    <property type="term" value="F:proton-transporting ATP synthase activity, rotational mechanism"/>
    <property type="evidence" value="ECO:0007669"/>
    <property type="project" value="UniProtKB-UniRule"/>
</dbReference>
<keyword evidence="19" id="KW-1185">Reference proteome</keyword>
<dbReference type="EMBL" id="SCWD01000007">
    <property type="protein sequence ID" value="TDL95393.1"/>
    <property type="molecule type" value="Genomic_DNA"/>
</dbReference>
<dbReference type="Proteomes" id="UP000295280">
    <property type="component" value="Unassembled WGS sequence"/>
</dbReference>
<dbReference type="InterPro" id="IPR036794">
    <property type="entry name" value="ATP_F1_dsu/esu_C_sf"/>
</dbReference>
<keyword evidence="9 13" id="KW-0139">CF(1)</keyword>
<comment type="similarity">
    <text evidence="3 13 14">Belongs to the ATPase epsilon chain family.</text>
</comment>
<dbReference type="AlphaFoldDB" id="A0A9Q8CEX2"/>
<gene>
    <name evidence="13" type="primary">atpC</name>
    <name evidence="18" type="ORF">ERX40_10445</name>
</gene>
<evidence type="ECO:0000256" key="7">
    <source>
        <dbReference type="ARBA" id="ARBA00023065"/>
    </source>
</evidence>
<organism evidence="18 19">
    <name type="scientific">Macrococcus carouselicus</name>
    <dbReference type="NCBI Taxonomy" id="69969"/>
    <lineage>
        <taxon>Bacteria</taxon>
        <taxon>Bacillati</taxon>
        <taxon>Bacillota</taxon>
        <taxon>Bacilli</taxon>
        <taxon>Bacillales</taxon>
        <taxon>Staphylococcaceae</taxon>
        <taxon>Macrococcus</taxon>
    </lineage>
</organism>
<accession>A0A9Q8CEX2</accession>
<name>A0A9Q8CEX2_9STAP</name>
<dbReference type="Pfam" id="PF02823">
    <property type="entry name" value="ATP-synt_DE_N"/>
    <property type="match status" value="1"/>
</dbReference>
<dbReference type="Gene3D" id="2.60.15.10">
    <property type="entry name" value="F0F1 ATP synthase delta/epsilon subunit, N-terminal"/>
    <property type="match status" value="1"/>
</dbReference>
<dbReference type="InterPro" id="IPR036771">
    <property type="entry name" value="ATPsynth_dsu/esu_N"/>
</dbReference>
<evidence type="ECO:0000256" key="5">
    <source>
        <dbReference type="ARBA" id="ARBA00022448"/>
    </source>
</evidence>
<dbReference type="InterPro" id="IPR001469">
    <property type="entry name" value="ATP_synth_F1_dsu/esu"/>
</dbReference>
<evidence type="ECO:0000256" key="6">
    <source>
        <dbReference type="ARBA" id="ARBA00022781"/>
    </source>
</evidence>
<keyword evidence="15" id="KW-0175">Coiled coil</keyword>